<dbReference type="Proteomes" id="UP000580250">
    <property type="component" value="Unassembled WGS sequence"/>
</dbReference>
<sequence>MDNLLSNPSTIIDATNSINGHEGKTFSELIGSNPLFTGGAGLVGVGIILSYFRRLSLIGKELLKRKFISRLELDNTDIQYFPII</sequence>
<keyword evidence="1" id="KW-0812">Transmembrane</keyword>
<comment type="caution">
    <text evidence="2">The sequence shown here is derived from an EMBL/GenBank/DDBJ whole genome shotgun (WGS) entry which is preliminary data.</text>
</comment>
<dbReference type="EMBL" id="CAJEWN010000768">
    <property type="protein sequence ID" value="CAD2189744.1"/>
    <property type="molecule type" value="Genomic_DNA"/>
</dbReference>
<accession>A0A6V7WRR8</accession>
<keyword evidence="1" id="KW-0472">Membrane</keyword>
<organism evidence="2 3">
    <name type="scientific">Meloidogyne enterolobii</name>
    <name type="common">Root-knot nematode worm</name>
    <name type="synonym">Meloidogyne mayaguensis</name>
    <dbReference type="NCBI Taxonomy" id="390850"/>
    <lineage>
        <taxon>Eukaryota</taxon>
        <taxon>Metazoa</taxon>
        <taxon>Ecdysozoa</taxon>
        <taxon>Nematoda</taxon>
        <taxon>Chromadorea</taxon>
        <taxon>Rhabditida</taxon>
        <taxon>Tylenchina</taxon>
        <taxon>Tylenchomorpha</taxon>
        <taxon>Tylenchoidea</taxon>
        <taxon>Meloidogynidae</taxon>
        <taxon>Meloidogyninae</taxon>
        <taxon>Meloidogyne</taxon>
    </lineage>
</organism>
<feature type="transmembrane region" description="Helical" evidence="1">
    <location>
        <begin position="35"/>
        <end position="52"/>
    </location>
</feature>
<evidence type="ECO:0000313" key="2">
    <source>
        <dbReference type="EMBL" id="CAD2189744.1"/>
    </source>
</evidence>
<protein>
    <submittedName>
        <fullName evidence="2">Uncharacterized protein</fullName>
    </submittedName>
</protein>
<evidence type="ECO:0000313" key="3">
    <source>
        <dbReference type="Proteomes" id="UP000580250"/>
    </source>
</evidence>
<evidence type="ECO:0000256" key="1">
    <source>
        <dbReference type="SAM" id="Phobius"/>
    </source>
</evidence>
<gene>
    <name evidence="2" type="ORF">MENT_LOCUS42483</name>
</gene>
<proteinExistence type="predicted"/>
<dbReference type="AlphaFoldDB" id="A0A6V7WRR8"/>
<reference evidence="2 3" key="1">
    <citation type="submission" date="2020-08" db="EMBL/GenBank/DDBJ databases">
        <authorList>
            <person name="Koutsovoulos G."/>
            <person name="Danchin GJ E."/>
        </authorList>
    </citation>
    <scope>NUCLEOTIDE SEQUENCE [LARGE SCALE GENOMIC DNA]</scope>
</reference>
<name>A0A6V7WRR8_MELEN</name>
<keyword evidence="1" id="KW-1133">Transmembrane helix</keyword>